<feature type="compositionally biased region" description="Low complexity" evidence="1">
    <location>
        <begin position="310"/>
        <end position="323"/>
    </location>
</feature>
<reference evidence="2 3" key="1">
    <citation type="submission" date="2014-11" db="EMBL/GenBank/DDBJ databases">
        <authorList>
            <person name="Zhu J."/>
            <person name="Qi W."/>
            <person name="Song R."/>
        </authorList>
    </citation>
    <scope>NUCLEOTIDE SEQUENCE [LARGE SCALE GENOMIC DNA]</scope>
</reference>
<sequence length="358" mass="38329">MNFNRGSPSSPQPAARVPRTSSGGSVDGSRPTRRRSRRHTRPHSHAERFADAMRAAQDSEGVYEEQAKMMMEELDVDEQRLYSERFHELRGLMDQYASYGVRQVDERTKRLVKEYDSGAAAAAGQAAPDGGQKCQQRLREKEMERQELLVQLNQLQSESCQLQKSAFMGIASKAIKHTHGREDIDMDPMDDGHAAPPPPQPQQPSGFIGGDVDSDDEADQQPHPEPQQQQQQQQQPDQLLLLVSSTRAASDALSRNVADKIKTAEALLEVRELQRAGVSHAERALLQRGVSGERPSLGGGGGGAGGPMSIGGVSPVQPGASPSPGGGGVSGASVTVRASGGEGGYPATVPDDSPLEQS</sequence>
<dbReference type="InParanoid" id="A0A0G4H1Z8"/>
<evidence type="ECO:0000313" key="2">
    <source>
        <dbReference type="EMBL" id="CEM37665.1"/>
    </source>
</evidence>
<dbReference type="AlphaFoldDB" id="A0A0G4H1Z8"/>
<feature type="region of interest" description="Disordered" evidence="1">
    <location>
        <begin position="182"/>
        <end position="236"/>
    </location>
</feature>
<feature type="compositionally biased region" description="Low complexity" evidence="1">
    <location>
        <begin position="226"/>
        <end position="236"/>
    </location>
</feature>
<feature type="compositionally biased region" description="Gly residues" evidence="1">
    <location>
        <begin position="297"/>
        <end position="309"/>
    </location>
</feature>
<dbReference type="Proteomes" id="UP000041254">
    <property type="component" value="Unassembled WGS sequence"/>
</dbReference>
<organism evidence="2 3">
    <name type="scientific">Vitrella brassicaformis (strain CCMP3155)</name>
    <dbReference type="NCBI Taxonomy" id="1169540"/>
    <lineage>
        <taxon>Eukaryota</taxon>
        <taxon>Sar</taxon>
        <taxon>Alveolata</taxon>
        <taxon>Colpodellida</taxon>
        <taxon>Vitrellaceae</taxon>
        <taxon>Vitrella</taxon>
    </lineage>
</organism>
<evidence type="ECO:0000313" key="3">
    <source>
        <dbReference type="Proteomes" id="UP000041254"/>
    </source>
</evidence>
<gene>
    <name evidence="2" type="ORF">Vbra_19360</name>
</gene>
<dbReference type="EMBL" id="CDMY01000947">
    <property type="protein sequence ID" value="CEM37665.1"/>
    <property type="molecule type" value="Genomic_DNA"/>
</dbReference>
<feature type="region of interest" description="Disordered" evidence="1">
    <location>
        <begin position="1"/>
        <end position="50"/>
    </location>
</feature>
<accession>A0A0G4H1Z8</accession>
<feature type="region of interest" description="Disordered" evidence="1">
    <location>
        <begin position="286"/>
        <end position="358"/>
    </location>
</feature>
<evidence type="ECO:0000256" key="1">
    <source>
        <dbReference type="SAM" id="MobiDB-lite"/>
    </source>
</evidence>
<protein>
    <submittedName>
        <fullName evidence="2">Uncharacterized protein</fullName>
    </submittedName>
</protein>
<proteinExistence type="predicted"/>
<keyword evidence="3" id="KW-1185">Reference proteome</keyword>
<dbReference type="VEuPathDB" id="CryptoDB:Vbra_19360"/>
<name>A0A0G4H1Z8_VITBC</name>
<feature type="compositionally biased region" description="Basic residues" evidence="1">
    <location>
        <begin position="31"/>
        <end position="43"/>
    </location>
</feature>